<dbReference type="Pfam" id="PF13602">
    <property type="entry name" value="ADH_zinc_N_2"/>
    <property type="match status" value="1"/>
</dbReference>
<dbReference type="SUPFAM" id="SSF50129">
    <property type="entry name" value="GroES-like"/>
    <property type="match status" value="1"/>
</dbReference>
<feature type="domain" description="Enoyl reductase (ER)" evidence="3">
    <location>
        <begin position="10"/>
        <end position="306"/>
    </location>
</feature>
<comment type="caution">
    <text evidence="4">The sequence shown here is derived from an EMBL/GenBank/DDBJ whole genome shotgun (WGS) entry which is preliminary data.</text>
</comment>
<gene>
    <name evidence="4" type="ORF">ACFFH7_04780</name>
</gene>
<dbReference type="InterPro" id="IPR020843">
    <property type="entry name" value="ER"/>
</dbReference>
<keyword evidence="2" id="KW-0560">Oxidoreductase</keyword>
<organism evidence="4 5">
    <name type="scientific">Kutzneria chonburiensis</name>
    <dbReference type="NCBI Taxonomy" id="1483604"/>
    <lineage>
        <taxon>Bacteria</taxon>
        <taxon>Bacillati</taxon>
        <taxon>Actinomycetota</taxon>
        <taxon>Actinomycetes</taxon>
        <taxon>Pseudonocardiales</taxon>
        <taxon>Pseudonocardiaceae</taxon>
        <taxon>Kutzneria</taxon>
    </lineage>
</organism>
<evidence type="ECO:0000256" key="2">
    <source>
        <dbReference type="ARBA" id="ARBA00023002"/>
    </source>
</evidence>
<protein>
    <submittedName>
        <fullName evidence="4">Zinc-binding alcohol dehydrogenase family protein</fullName>
    </submittedName>
</protein>
<sequence length="308" mass="32203">MKSIVFRRHGGPEVLELDRTARPEPAEGEVLVEVDAIGVSLPIVRLSRSESAELPHVPGGEVVGRVAAIGSGVTGFDLGQRVAGLAFTGAYAEFTRVAAPFLAPVPDGVDDAAAVSLVRGGQVALGTLRASAMQPGESVLITAAAGAVGHLAIQLAKAFGASRVVAAVSDTSKADFLHGIGADEVIRYDQTTEAPVDVVLDGAGGEAQNAALQQLAPFGRLVSFNAAGEKVDVNELRFHGRSIIGFAMAHLAAKRPEVYTRHRQELWDLHHQGALKPAIHATLPLEQAAEAHRIMETRANLGKIVLTP</sequence>
<dbReference type="Proteomes" id="UP001589810">
    <property type="component" value="Unassembled WGS sequence"/>
</dbReference>
<reference evidence="4 5" key="1">
    <citation type="submission" date="2024-09" db="EMBL/GenBank/DDBJ databases">
        <authorList>
            <person name="Sun Q."/>
            <person name="Mori K."/>
        </authorList>
    </citation>
    <scope>NUCLEOTIDE SEQUENCE [LARGE SCALE GENOMIC DNA]</scope>
    <source>
        <strain evidence="4 5">TBRC 1432</strain>
    </source>
</reference>
<dbReference type="InterPro" id="IPR036291">
    <property type="entry name" value="NAD(P)-bd_dom_sf"/>
</dbReference>
<dbReference type="Gene3D" id="3.40.50.720">
    <property type="entry name" value="NAD(P)-binding Rossmann-like Domain"/>
    <property type="match status" value="1"/>
</dbReference>
<proteinExistence type="predicted"/>
<dbReference type="Pfam" id="PF08240">
    <property type="entry name" value="ADH_N"/>
    <property type="match status" value="1"/>
</dbReference>
<evidence type="ECO:0000313" key="5">
    <source>
        <dbReference type="Proteomes" id="UP001589810"/>
    </source>
</evidence>
<dbReference type="SUPFAM" id="SSF51735">
    <property type="entry name" value="NAD(P)-binding Rossmann-fold domains"/>
    <property type="match status" value="1"/>
</dbReference>
<dbReference type="PANTHER" id="PTHR48106">
    <property type="entry name" value="QUINONE OXIDOREDUCTASE PIG3-RELATED"/>
    <property type="match status" value="1"/>
</dbReference>
<dbReference type="InterPro" id="IPR013154">
    <property type="entry name" value="ADH-like_N"/>
</dbReference>
<dbReference type="PANTHER" id="PTHR48106:SF13">
    <property type="entry name" value="QUINONE OXIDOREDUCTASE-RELATED"/>
    <property type="match status" value="1"/>
</dbReference>
<dbReference type="EMBL" id="JBHLUD010000001">
    <property type="protein sequence ID" value="MFC0540780.1"/>
    <property type="molecule type" value="Genomic_DNA"/>
</dbReference>
<name>A0ABV6MLE9_9PSEU</name>
<dbReference type="Gene3D" id="3.90.180.10">
    <property type="entry name" value="Medium-chain alcohol dehydrogenases, catalytic domain"/>
    <property type="match status" value="1"/>
</dbReference>
<dbReference type="RefSeq" id="WP_273939625.1">
    <property type="nucleotide sequence ID" value="NZ_CP097263.1"/>
</dbReference>
<evidence type="ECO:0000313" key="4">
    <source>
        <dbReference type="EMBL" id="MFC0540780.1"/>
    </source>
</evidence>
<keyword evidence="1" id="KW-0521">NADP</keyword>
<keyword evidence="5" id="KW-1185">Reference proteome</keyword>
<accession>A0ABV6MLE9</accession>
<evidence type="ECO:0000259" key="3">
    <source>
        <dbReference type="SMART" id="SM00829"/>
    </source>
</evidence>
<evidence type="ECO:0000256" key="1">
    <source>
        <dbReference type="ARBA" id="ARBA00022857"/>
    </source>
</evidence>
<dbReference type="InterPro" id="IPR011032">
    <property type="entry name" value="GroES-like_sf"/>
</dbReference>
<dbReference type="SMART" id="SM00829">
    <property type="entry name" value="PKS_ER"/>
    <property type="match status" value="1"/>
</dbReference>